<dbReference type="EMBL" id="JABFTX010000002">
    <property type="protein sequence ID" value="MCE8003131.1"/>
    <property type="molecule type" value="Genomic_DNA"/>
</dbReference>
<name>A0ABS9A2R8_9GAMM</name>
<keyword evidence="1 9" id="KW-0808">Transferase</keyword>
<dbReference type="NCBIfam" id="NF007672">
    <property type="entry name" value="PRK10347.1"/>
    <property type="match status" value="1"/>
</dbReference>
<dbReference type="Gene3D" id="1.10.3290.10">
    <property type="entry name" value="Fido-like domain"/>
    <property type="match status" value="1"/>
</dbReference>
<evidence type="ECO:0000256" key="1">
    <source>
        <dbReference type="ARBA" id="ARBA00022679"/>
    </source>
</evidence>
<comment type="catalytic activity">
    <reaction evidence="6">
        <text>L-threonyl-[protein] + ATP = 3-O-(5'-adenylyl)-L-threonyl-[protein] + diphosphate</text>
        <dbReference type="Rhea" id="RHEA:54292"/>
        <dbReference type="Rhea" id="RHEA-COMP:11060"/>
        <dbReference type="Rhea" id="RHEA-COMP:13847"/>
        <dbReference type="ChEBI" id="CHEBI:30013"/>
        <dbReference type="ChEBI" id="CHEBI:30616"/>
        <dbReference type="ChEBI" id="CHEBI:33019"/>
        <dbReference type="ChEBI" id="CHEBI:138113"/>
        <dbReference type="EC" id="2.7.7.108"/>
    </reaction>
</comment>
<proteinExistence type="predicted"/>
<evidence type="ECO:0000256" key="4">
    <source>
        <dbReference type="ARBA" id="ARBA00022840"/>
    </source>
</evidence>
<dbReference type="Pfam" id="PF02661">
    <property type="entry name" value="Fic"/>
    <property type="match status" value="1"/>
</dbReference>
<dbReference type="PANTHER" id="PTHR39560">
    <property type="entry name" value="PROTEIN ADENYLYLTRANSFERASE FIC-RELATED"/>
    <property type="match status" value="1"/>
</dbReference>
<dbReference type="PANTHER" id="PTHR39560:SF1">
    <property type="entry name" value="PROTEIN ADENYLYLTRANSFERASE FIC-RELATED"/>
    <property type="match status" value="1"/>
</dbReference>
<dbReference type="EC" id="2.7.7.108" evidence="5"/>
<evidence type="ECO:0000256" key="2">
    <source>
        <dbReference type="ARBA" id="ARBA00022695"/>
    </source>
</evidence>
<comment type="catalytic activity">
    <reaction evidence="7">
        <text>L-tyrosyl-[protein] + ATP = O-(5'-adenylyl)-L-tyrosyl-[protein] + diphosphate</text>
        <dbReference type="Rhea" id="RHEA:54288"/>
        <dbReference type="Rhea" id="RHEA-COMP:10136"/>
        <dbReference type="Rhea" id="RHEA-COMP:13846"/>
        <dbReference type="ChEBI" id="CHEBI:30616"/>
        <dbReference type="ChEBI" id="CHEBI:33019"/>
        <dbReference type="ChEBI" id="CHEBI:46858"/>
        <dbReference type="ChEBI" id="CHEBI:83624"/>
        <dbReference type="EC" id="2.7.7.108"/>
    </reaction>
</comment>
<comment type="caution">
    <text evidence="9">The sequence shown here is derived from an EMBL/GenBank/DDBJ whole genome shotgun (WGS) entry which is preliminary data.</text>
</comment>
<dbReference type="Proteomes" id="UP001320168">
    <property type="component" value="Unassembled WGS sequence"/>
</dbReference>
<sequence>MDKYGVGQDPYCYDGTNVFRNLLEIRDDAILQEAERELTTIAADGIPFSLPPYDFDYLKSLHRQLFRDLYPWAGEIRAIDISKGDTRFCPCDRIEPEAKKLFAQLVRADWYTGLERDELIVAAAEFYGDLNVLHPFRDGNGRAQRILFEHLIINCGYEISWAGLDRDEWIRANIAAYYCDYDLMVAVFRQCIGAPLAE</sequence>
<evidence type="ECO:0000256" key="7">
    <source>
        <dbReference type="ARBA" id="ARBA00048696"/>
    </source>
</evidence>
<protein>
    <recommendedName>
        <fullName evidence="5">protein adenylyltransferase</fullName>
        <ecNumber evidence="5">2.7.7.108</ecNumber>
    </recommendedName>
</protein>
<accession>A0ABS9A2R8</accession>
<gene>
    <name evidence="9" type="ORF">HOP53_09825</name>
</gene>
<evidence type="ECO:0000256" key="5">
    <source>
        <dbReference type="ARBA" id="ARBA00034531"/>
    </source>
</evidence>
<dbReference type="PROSITE" id="PS51459">
    <property type="entry name" value="FIDO"/>
    <property type="match status" value="1"/>
</dbReference>
<dbReference type="InterPro" id="IPR003812">
    <property type="entry name" value="Fido"/>
</dbReference>
<evidence type="ECO:0000256" key="3">
    <source>
        <dbReference type="ARBA" id="ARBA00022741"/>
    </source>
</evidence>
<evidence type="ECO:0000313" key="10">
    <source>
        <dbReference type="Proteomes" id="UP001320168"/>
    </source>
</evidence>
<reference evidence="9 10" key="1">
    <citation type="journal article" date="2021" name="Front. Microbiol.">
        <title>Aerobic Denitrification and Heterotrophic Sulfur Oxidation in the Genus Halomonas Revealed by Six Novel Species Characterizations and Genome-Based Analysis.</title>
        <authorList>
            <person name="Wang L."/>
            <person name="Shao Z."/>
        </authorList>
    </citation>
    <scope>NUCLEOTIDE SEQUENCE [LARGE SCALE GENOMIC DNA]</scope>
    <source>
        <strain evidence="9 10">MCCC 1A11081</strain>
    </source>
</reference>
<dbReference type="GO" id="GO:0016740">
    <property type="term" value="F:transferase activity"/>
    <property type="evidence" value="ECO:0007669"/>
    <property type="project" value="UniProtKB-KW"/>
</dbReference>
<evidence type="ECO:0000313" key="9">
    <source>
        <dbReference type="EMBL" id="MCE8003131.1"/>
    </source>
</evidence>
<feature type="domain" description="Fido" evidence="8">
    <location>
        <begin position="53"/>
        <end position="190"/>
    </location>
</feature>
<organism evidence="9 10">
    <name type="scientific">Billgrantia ethanolica</name>
    <dbReference type="NCBI Taxonomy" id="2733486"/>
    <lineage>
        <taxon>Bacteria</taxon>
        <taxon>Pseudomonadati</taxon>
        <taxon>Pseudomonadota</taxon>
        <taxon>Gammaproteobacteria</taxon>
        <taxon>Oceanospirillales</taxon>
        <taxon>Halomonadaceae</taxon>
        <taxon>Billgrantia</taxon>
    </lineage>
</organism>
<dbReference type="RefSeq" id="WP_234269863.1">
    <property type="nucleotide sequence ID" value="NZ_JABFTX010000002.1"/>
</dbReference>
<dbReference type="InterPro" id="IPR036597">
    <property type="entry name" value="Fido-like_dom_sf"/>
</dbReference>
<keyword evidence="10" id="KW-1185">Reference proteome</keyword>
<keyword evidence="2" id="KW-0548">Nucleotidyltransferase</keyword>
<evidence type="ECO:0000259" key="8">
    <source>
        <dbReference type="PROSITE" id="PS51459"/>
    </source>
</evidence>
<keyword evidence="3" id="KW-0547">Nucleotide-binding</keyword>
<dbReference type="SUPFAM" id="SSF140931">
    <property type="entry name" value="Fic-like"/>
    <property type="match status" value="1"/>
</dbReference>
<keyword evidence="4" id="KW-0067">ATP-binding</keyword>
<evidence type="ECO:0000256" key="6">
    <source>
        <dbReference type="ARBA" id="ARBA00047939"/>
    </source>
</evidence>